<reference evidence="2 3" key="1">
    <citation type="submission" date="2012-05" db="EMBL/GenBank/DDBJ databases">
        <title>Finished chromosome of genome of Chamaesiphon sp. PCC 6605.</title>
        <authorList>
            <consortium name="US DOE Joint Genome Institute"/>
            <person name="Gugger M."/>
            <person name="Coursin T."/>
            <person name="Rippka R."/>
            <person name="Tandeau De Marsac N."/>
            <person name="Huntemann M."/>
            <person name="Wei C.-L."/>
            <person name="Han J."/>
            <person name="Detter J.C."/>
            <person name="Han C."/>
            <person name="Tapia R."/>
            <person name="Chen A."/>
            <person name="Kyrpides N."/>
            <person name="Mavromatis K."/>
            <person name="Markowitz V."/>
            <person name="Szeto E."/>
            <person name="Ivanova N."/>
            <person name="Pagani I."/>
            <person name="Pati A."/>
            <person name="Goodwin L."/>
            <person name="Nordberg H.P."/>
            <person name="Cantor M.N."/>
            <person name="Hua S.X."/>
            <person name="Woyke T."/>
            <person name="Kerfeld C.A."/>
        </authorList>
    </citation>
    <scope>NUCLEOTIDE SEQUENCE [LARGE SCALE GENOMIC DNA]</scope>
    <source>
        <strain evidence="3">ATCC 27169 / PCC 6605</strain>
    </source>
</reference>
<keyword evidence="3" id="KW-1185">Reference proteome</keyword>
<organism evidence="2 3">
    <name type="scientific">Chamaesiphon minutus (strain ATCC 27169 / PCC 6605)</name>
    <dbReference type="NCBI Taxonomy" id="1173020"/>
    <lineage>
        <taxon>Bacteria</taxon>
        <taxon>Bacillati</taxon>
        <taxon>Cyanobacteriota</taxon>
        <taxon>Cyanophyceae</taxon>
        <taxon>Gomontiellales</taxon>
        <taxon>Chamaesiphonaceae</taxon>
        <taxon>Chamaesiphon</taxon>
    </lineage>
</organism>
<feature type="compositionally biased region" description="Basic and acidic residues" evidence="1">
    <location>
        <begin position="99"/>
        <end position="119"/>
    </location>
</feature>
<gene>
    <name evidence="2" type="ORF">Cha6605_4274</name>
</gene>
<dbReference type="AlphaFoldDB" id="K9UK71"/>
<sequence length="119" mass="12534">MAGSANANVGFADGKADATTRRVEEHVLHQASETTTQLPSGRLRQRTGGCLDAIVWAGNPPTLHRSLPFVCVSGSQPGGSLPDYADALRSGFPTMEAHQAARQDKTRRGAESGETRSSS</sequence>
<dbReference type="EMBL" id="CP003600">
    <property type="protein sequence ID" value="AFY95215.1"/>
    <property type="molecule type" value="Genomic_DNA"/>
</dbReference>
<evidence type="ECO:0000256" key="1">
    <source>
        <dbReference type="SAM" id="MobiDB-lite"/>
    </source>
</evidence>
<feature type="region of interest" description="Disordered" evidence="1">
    <location>
        <begin position="82"/>
        <end position="119"/>
    </location>
</feature>
<name>K9UK71_CHAP6</name>
<dbReference type="KEGG" id="cmp:Cha6605_4274"/>
<dbReference type="HOGENOM" id="CLU_2057171_0_0_3"/>
<evidence type="ECO:0000313" key="2">
    <source>
        <dbReference type="EMBL" id="AFY95215.1"/>
    </source>
</evidence>
<evidence type="ECO:0000313" key="3">
    <source>
        <dbReference type="Proteomes" id="UP000010366"/>
    </source>
</evidence>
<protein>
    <submittedName>
        <fullName evidence="2">Uncharacterized protein</fullName>
    </submittedName>
</protein>
<feature type="compositionally biased region" description="Basic and acidic residues" evidence="1">
    <location>
        <begin position="14"/>
        <end position="28"/>
    </location>
</feature>
<accession>K9UK71</accession>
<feature type="region of interest" description="Disordered" evidence="1">
    <location>
        <begin position="1"/>
        <end position="44"/>
    </location>
</feature>
<dbReference type="Proteomes" id="UP000010366">
    <property type="component" value="Chromosome"/>
</dbReference>
<proteinExistence type="predicted"/>